<organism evidence="3 4">
    <name type="scientific">Herbaspirillum lusitanum</name>
    <dbReference type="NCBI Taxonomy" id="213312"/>
    <lineage>
        <taxon>Bacteria</taxon>
        <taxon>Pseudomonadati</taxon>
        <taxon>Pseudomonadota</taxon>
        <taxon>Betaproteobacteria</taxon>
        <taxon>Burkholderiales</taxon>
        <taxon>Oxalobacteraceae</taxon>
        <taxon>Herbaspirillum</taxon>
    </lineage>
</organism>
<dbReference type="PANTHER" id="PTHR30157">
    <property type="entry name" value="FERRIC REDUCTASE, NADPH-DEPENDENT"/>
    <property type="match status" value="1"/>
</dbReference>
<evidence type="ECO:0000313" key="3">
    <source>
        <dbReference type="EMBL" id="MFL9924089.1"/>
    </source>
</evidence>
<accession>A0ABW9A764</accession>
<dbReference type="InterPro" id="IPR039374">
    <property type="entry name" value="SIP_fam"/>
</dbReference>
<dbReference type="Gene3D" id="2.40.30.10">
    <property type="entry name" value="Translation factors"/>
    <property type="match status" value="1"/>
</dbReference>
<protein>
    <submittedName>
        <fullName evidence="3">Siderophore-interacting protein</fullName>
    </submittedName>
</protein>
<gene>
    <name evidence="3" type="ORF">PQR62_07430</name>
</gene>
<evidence type="ECO:0000259" key="2">
    <source>
        <dbReference type="PROSITE" id="PS51384"/>
    </source>
</evidence>
<dbReference type="Gene3D" id="3.40.50.80">
    <property type="entry name" value="Nucleotide-binding domain of ferredoxin-NADP reductase (FNR) module"/>
    <property type="match status" value="1"/>
</dbReference>
<feature type="domain" description="FAD-binding FR-type" evidence="2">
    <location>
        <begin position="26"/>
        <end position="126"/>
    </location>
</feature>
<dbReference type="RefSeq" id="WP_408156370.1">
    <property type="nucleotide sequence ID" value="NZ_JAQQFM010000003.1"/>
</dbReference>
<dbReference type="PANTHER" id="PTHR30157:SF0">
    <property type="entry name" value="NADPH-DEPENDENT FERRIC-CHELATE REDUCTASE"/>
    <property type="match status" value="1"/>
</dbReference>
<comment type="caution">
    <text evidence="3">The sequence shown here is derived from an EMBL/GenBank/DDBJ whole genome shotgun (WGS) entry which is preliminary data.</text>
</comment>
<proteinExistence type="inferred from homology"/>
<dbReference type="InterPro" id="IPR017927">
    <property type="entry name" value="FAD-bd_FR_type"/>
</dbReference>
<comment type="similarity">
    <text evidence="1">Belongs to the SIP oxidoreductase family.</text>
</comment>
<dbReference type="Pfam" id="PF04954">
    <property type="entry name" value="SIP"/>
    <property type="match status" value="1"/>
</dbReference>
<dbReference type="InterPro" id="IPR007037">
    <property type="entry name" value="SIP_rossman_dom"/>
</dbReference>
<evidence type="ECO:0000313" key="4">
    <source>
        <dbReference type="Proteomes" id="UP001629246"/>
    </source>
</evidence>
<dbReference type="EMBL" id="JAQQFM010000003">
    <property type="protein sequence ID" value="MFL9924089.1"/>
    <property type="molecule type" value="Genomic_DNA"/>
</dbReference>
<dbReference type="Proteomes" id="UP001629246">
    <property type="component" value="Unassembled WGS sequence"/>
</dbReference>
<name>A0ABW9A764_9BURK</name>
<keyword evidence="4" id="KW-1185">Reference proteome</keyword>
<evidence type="ECO:0000256" key="1">
    <source>
        <dbReference type="ARBA" id="ARBA00035644"/>
    </source>
</evidence>
<reference evidence="3 4" key="1">
    <citation type="journal article" date="2024" name="Chem. Sci.">
        <title>Discovery of megapolipeptins by genome mining of a Burkholderiales bacteria collection.</title>
        <authorList>
            <person name="Paulo B.S."/>
            <person name="Recchia M.J.J."/>
            <person name="Lee S."/>
            <person name="Fergusson C.H."/>
            <person name="Romanowski S.B."/>
            <person name="Hernandez A."/>
            <person name="Krull N."/>
            <person name="Liu D.Y."/>
            <person name="Cavanagh H."/>
            <person name="Bos A."/>
            <person name="Gray C.A."/>
            <person name="Murphy B.T."/>
            <person name="Linington R.G."/>
            <person name="Eustaquio A.S."/>
        </authorList>
    </citation>
    <scope>NUCLEOTIDE SEQUENCE [LARGE SCALE GENOMIC DNA]</scope>
    <source>
        <strain evidence="3 4">RL21-008-BIB-A</strain>
    </source>
</reference>
<dbReference type="InterPro" id="IPR039261">
    <property type="entry name" value="FNR_nucleotide-bd"/>
</dbReference>
<dbReference type="CDD" id="cd06193">
    <property type="entry name" value="siderophore_interacting"/>
    <property type="match status" value="1"/>
</dbReference>
<sequence length="249" mass="27081">MMTPAPDRNATAPRPPGRLSRALIRMLMKQARVAGTEALAENFRLLTLESPAFKQLPWLPGQKIQITMGSAFVARTFTPIEWDQAAGRTRILGYMHGHGPGSSWLRDASPGDECHVFGPRASLDLSQADGMCIMLGDETSIGLAYALHRQVSGIPLQTLFEVSDRASALAVLARLDLDGVELFERRENDAHLTQIEHRLPALAATQASFILTGRAAFIQRLRSALKSLGVPGSRLKAKAYWAAGKTGLD</sequence>
<dbReference type="Pfam" id="PF08021">
    <property type="entry name" value="FAD_binding_9"/>
    <property type="match status" value="1"/>
</dbReference>
<dbReference type="PROSITE" id="PS51384">
    <property type="entry name" value="FAD_FR"/>
    <property type="match status" value="1"/>
</dbReference>
<dbReference type="SUPFAM" id="SSF63380">
    <property type="entry name" value="Riboflavin synthase domain-like"/>
    <property type="match status" value="1"/>
</dbReference>
<dbReference type="InterPro" id="IPR013113">
    <property type="entry name" value="SIP_FAD-bd"/>
</dbReference>
<dbReference type="InterPro" id="IPR017938">
    <property type="entry name" value="Riboflavin_synthase-like_b-brl"/>
</dbReference>